<keyword evidence="4" id="KW-1185">Reference proteome</keyword>
<evidence type="ECO:0000313" key="4">
    <source>
        <dbReference type="Proteomes" id="UP000203074"/>
    </source>
</evidence>
<reference evidence="2 3" key="2">
    <citation type="journal article" date="2013" name="Proc. Natl. Acad. Sci. U.S.A.">
        <title>Twelve previously unknown phage genera are ubiquitous in global oceans.</title>
        <authorList>
            <person name="Holmfeldt K."/>
            <person name="Solonenko N."/>
            <person name="Shah M."/>
            <person name="Corrier K."/>
            <person name="Riemann L."/>
            <person name="Verberkmoes N.C."/>
            <person name="Sullivan M.B."/>
        </authorList>
    </citation>
    <scope>NUCLEOTIDE SEQUENCE [LARGE SCALE GENOMIC DNA]</scope>
    <source>
        <strain evidence="2">PhiST</strain>
    </source>
</reference>
<reference evidence="3" key="3">
    <citation type="submission" date="2013-03" db="EMBL/GenBank/DDBJ databases">
        <title>The Cellulophaga phages: a novel, diverse, and globally ubiquitous model system.</title>
        <authorList>
            <person name="Holmfeldt K."/>
            <person name="Solonenko N."/>
            <person name="Shah M."/>
            <person name="Corrier K."/>
            <person name="Riemann L."/>
            <person name="VerBerkmoes N.C."/>
            <person name="Sullivan M.B."/>
        </authorList>
    </citation>
    <scope>NUCLEOTIDE SEQUENCE [LARGE SCALE GENOMIC DNA]</scope>
</reference>
<dbReference type="Proteomes" id="UP000014729">
    <property type="component" value="Segment"/>
</dbReference>
<protein>
    <submittedName>
        <fullName evidence="1">Uncharacterized protein</fullName>
    </submittedName>
</protein>
<dbReference type="RefSeq" id="YP_007673414.1">
    <property type="nucleotide sequence ID" value="NC_020842.1"/>
</dbReference>
<dbReference type="EMBL" id="HQ634192">
    <property type="protein sequence ID" value="AGH56731.1"/>
    <property type="molecule type" value="Genomic_DNA"/>
</dbReference>
<dbReference type="GeneID" id="15009930"/>
<accession>M4SPR3</accession>
<evidence type="ECO:0000313" key="3">
    <source>
        <dbReference type="Proteomes" id="UP000014729"/>
    </source>
</evidence>
<evidence type="ECO:0000313" key="1">
    <source>
        <dbReference type="EMBL" id="AGH56731.1"/>
    </source>
</evidence>
<dbReference type="EMBL" id="KC821604">
    <property type="protein sequence ID" value="AGO47216.1"/>
    <property type="molecule type" value="Genomic_DNA"/>
</dbReference>
<sequence>MKMELKIKPKQVTRRVILPRIPSALVSIMISCIQSHKADQDKGNDLNLTITESILKYHIKLDIAISNYPSFINDVSNPNFRQLSFIAEVYNGNLRDALDTIEWTTDHPYLQIANCIPNWSPDSTNFIDQLEHLRNFLKELE</sequence>
<dbReference type="KEGG" id="vg:15009930"/>
<evidence type="ECO:0000313" key="2">
    <source>
        <dbReference type="EMBL" id="AGO47216.1"/>
    </source>
</evidence>
<name>M4SPR3_9CAUD</name>
<reference evidence="1 4" key="1">
    <citation type="submission" date="2010-11" db="EMBL/GenBank/DDBJ databases">
        <title>The Genome Sequence of Cellulophaga phage phiST.</title>
        <authorList>
            <consortium name="The Broad Institute Genome Sequencing Platform"/>
            <person name="Henn M.R."/>
            <person name="Reimann L."/>
            <person name="Holmfelt K."/>
            <person name="Levin J."/>
            <person name="Malboeuf C."/>
            <person name="Casali M."/>
            <person name="Russ C."/>
            <person name="Lennon N."/>
            <person name="Chapman S.B."/>
            <person name="Erlich R."/>
            <person name="Young S.K."/>
            <person name="Yandava C."/>
            <person name="Zeng Q."/>
            <person name="Alvarado L."/>
            <person name="Anderson S."/>
            <person name="Berlin A."/>
            <person name="Chen Z."/>
            <person name="Freedman E."/>
            <person name="Gellesch M."/>
            <person name="Goldberg J."/>
            <person name="Green L."/>
            <person name="Griggs A."/>
            <person name="Gujja S."/>
            <person name="Heilman E.R."/>
            <person name="Heiman D."/>
            <person name="Hollinger A."/>
            <person name="Howarth C."/>
            <person name="Larson L."/>
            <person name="Mehta T."/>
            <person name="Pearson M."/>
            <person name="Roberts A."/>
            <person name="Ryan E."/>
            <person name="Saif S."/>
            <person name="Shea T."/>
            <person name="Shenoy N."/>
            <person name="Sisk P."/>
            <person name="Stolte C."/>
            <person name="Sykes S."/>
            <person name="White J."/>
            <person name="Haas B."/>
            <person name="Nusbaum C."/>
            <person name="Birren B."/>
        </authorList>
    </citation>
    <scope>NUCLEOTIDE SEQUENCE [LARGE SCALE GENOMIC DNA]</scope>
    <source>
        <strain evidence="4">phiST</strain>
        <strain evidence="1">PhiST</strain>
    </source>
</reference>
<proteinExistence type="predicted"/>
<gene>
    <name evidence="1" type="ORF">CGPG_00032</name>
    <name evidence="2" type="ORF">PhiST_gp077</name>
</gene>
<organism evidence="1 4">
    <name type="scientific">Cellulophaga phage phiST</name>
    <dbReference type="NCBI Taxonomy" id="756282"/>
    <lineage>
        <taxon>Viruses</taxon>
        <taxon>Duplodnaviria</taxon>
        <taxon>Heunggongvirae</taxon>
        <taxon>Uroviricota</taxon>
        <taxon>Caudoviricetes</taxon>
        <taxon>Cbastvirus</taxon>
        <taxon>Cbastvirus ST</taxon>
    </lineage>
</organism>
<dbReference type="Proteomes" id="UP000203074">
    <property type="component" value="Segment"/>
</dbReference>
<dbReference type="PROSITE" id="PS51257">
    <property type="entry name" value="PROKAR_LIPOPROTEIN"/>
    <property type="match status" value="1"/>
</dbReference>